<dbReference type="KEGG" id="npi:G7071_15990"/>
<dbReference type="InterPro" id="IPR016039">
    <property type="entry name" value="Thiolase-like"/>
</dbReference>
<dbReference type="Pfam" id="PF00108">
    <property type="entry name" value="Thiolase_N"/>
    <property type="match status" value="1"/>
</dbReference>
<dbReference type="PANTHER" id="PTHR42870">
    <property type="entry name" value="ACETYL-COA C-ACETYLTRANSFERASE"/>
    <property type="match status" value="1"/>
</dbReference>
<proteinExistence type="predicted"/>
<evidence type="ECO:0000313" key="4">
    <source>
        <dbReference type="Proteomes" id="UP000502035"/>
    </source>
</evidence>
<dbReference type="NCBIfam" id="NF005892">
    <property type="entry name" value="PRK07855.1"/>
    <property type="match status" value="1"/>
</dbReference>
<dbReference type="SUPFAM" id="SSF53901">
    <property type="entry name" value="Thiolase-like"/>
    <property type="match status" value="2"/>
</dbReference>
<reference evidence="3 4" key="1">
    <citation type="submission" date="2020-03" db="EMBL/GenBank/DDBJ databases">
        <title>Nocardioides sp. nov., isolated from fish.</title>
        <authorList>
            <person name="Hyun D.-W."/>
            <person name="Bae J.-W."/>
        </authorList>
    </citation>
    <scope>NUCLEOTIDE SEQUENCE [LARGE SCALE GENOMIC DNA]</scope>
    <source>
        <strain evidence="3 4">HDW12A</strain>
    </source>
</reference>
<dbReference type="InterPro" id="IPR055140">
    <property type="entry name" value="Thiolase_C_2"/>
</dbReference>
<dbReference type="CDD" id="cd00829">
    <property type="entry name" value="SCP-x_thiolase"/>
    <property type="match status" value="1"/>
</dbReference>
<name>A0A6G7YIZ2_9ACTN</name>
<gene>
    <name evidence="3" type="ORF">G7071_15990</name>
</gene>
<dbReference type="PIRSF" id="PIRSF000429">
    <property type="entry name" value="Ac-CoA_Ac_transf"/>
    <property type="match status" value="1"/>
</dbReference>
<evidence type="ECO:0000259" key="2">
    <source>
        <dbReference type="Pfam" id="PF22691"/>
    </source>
</evidence>
<dbReference type="Proteomes" id="UP000502035">
    <property type="component" value="Chromosome"/>
</dbReference>
<dbReference type="Pfam" id="PF22691">
    <property type="entry name" value="Thiolase_C_1"/>
    <property type="match status" value="1"/>
</dbReference>
<keyword evidence="4" id="KW-1185">Reference proteome</keyword>
<dbReference type="AlphaFoldDB" id="A0A6G7YIZ2"/>
<dbReference type="InterPro" id="IPR020616">
    <property type="entry name" value="Thiolase_N"/>
</dbReference>
<accession>A0A6G7YIZ2</accession>
<protein>
    <submittedName>
        <fullName evidence="3">Lipid-transfer protein</fullName>
    </submittedName>
</protein>
<dbReference type="PANTHER" id="PTHR42870:SF1">
    <property type="entry name" value="NON-SPECIFIC LIPID-TRANSFER PROTEIN-LIKE 2"/>
    <property type="match status" value="1"/>
</dbReference>
<feature type="domain" description="Thiolase N-terminal" evidence="1">
    <location>
        <begin position="39"/>
        <end position="245"/>
    </location>
</feature>
<dbReference type="GO" id="GO:0016747">
    <property type="term" value="F:acyltransferase activity, transferring groups other than amino-acyl groups"/>
    <property type="evidence" value="ECO:0007669"/>
    <property type="project" value="InterPro"/>
</dbReference>
<organism evidence="3 4">
    <name type="scientific">Nocardioides piscis</name>
    <dbReference type="NCBI Taxonomy" id="2714938"/>
    <lineage>
        <taxon>Bacteria</taxon>
        <taxon>Bacillati</taxon>
        <taxon>Actinomycetota</taxon>
        <taxon>Actinomycetes</taxon>
        <taxon>Propionibacteriales</taxon>
        <taxon>Nocardioidaceae</taxon>
        <taxon>Nocardioides</taxon>
    </lineage>
</organism>
<dbReference type="InterPro" id="IPR002155">
    <property type="entry name" value="Thiolase"/>
</dbReference>
<dbReference type="EMBL" id="CP049866">
    <property type="protein sequence ID" value="QIK76702.1"/>
    <property type="molecule type" value="Genomic_DNA"/>
</dbReference>
<dbReference type="Gene3D" id="3.40.47.10">
    <property type="match status" value="1"/>
</dbReference>
<evidence type="ECO:0000313" key="3">
    <source>
        <dbReference type="EMBL" id="QIK76702.1"/>
    </source>
</evidence>
<evidence type="ECO:0000259" key="1">
    <source>
        <dbReference type="Pfam" id="PF00108"/>
    </source>
</evidence>
<feature type="domain" description="Thiolase C-terminal" evidence="2">
    <location>
        <begin position="280"/>
        <end position="396"/>
    </location>
</feature>
<dbReference type="RefSeq" id="WP_166320387.1">
    <property type="nucleotide sequence ID" value="NZ_CP049866.1"/>
</dbReference>
<sequence>MSVPTSGAAALPFSGAAALPFSGAAAIAGIGATEFSKESGRSELQLSAEATLAALADAGLSPSDIDGLVTFTMDNSSEIALARELGMGELSFFSRINYGGGAACATVQQAAMAVATGMATTVVAYRGFNERSGMRFGQVSQWAAAQVNTNGLDNAWTYPHGLSTPAATVAMQARRYMHEYGATSRDFGAVAVADRRHAATNPAAFFHEKPITIEDHQASRLIADPLRLLDCCQESDGAVAVVVTTTERARDLAAGAVPVLAAAQGSGSDQFVMTSYYRDDIGIPEIGVVGRALWAQSGLSPADIDTAVLYDHFTPYVLMQLEELGFCGRGEAPGFVADGAIELGGRLPVNTHGGQLGEAYIHGMNGIAEGVRQMRGTSVNQVDGAVHTLVTAGTGVPTSGLILGVDR</sequence>